<evidence type="ECO:0000313" key="2">
    <source>
        <dbReference type="EMBL" id="KNC85110.1"/>
    </source>
</evidence>
<feature type="region of interest" description="Disordered" evidence="1">
    <location>
        <begin position="1"/>
        <end position="24"/>
    </location>
</feature>
<evidence type="ECO:0000313" key="3">
    <source>
        <dbReference type="Proteomes" id="UP000054560"/>
    </source>
</evidence>
<dbReference type="RefSeq" id="XP_014159012.1">
    <property type="nucleotide sequence ID" value="XM_014303537.1"/>
</dbReference>
<evidence type="ECO:0000256" key="1">
    <source>
        <dbReference type="SAM" id="MobiDB-lite"/>
    </source>
</evidence>
<sequence length="52" mass="5751">MKGPDTAPVPEIGKHPTPEDEEKAEIHVTLARSVPEAQHLIFTSNKVNQHPE</sequence>
<dbReference type="EMBL" id="KQ241720">
    <property type="protein sequence ID" value="KNC85110.1"/>
    <property type="molecule type" value="Genomic_DNA"/>
</dbReference>
<dbReference type="Proteomes" id="UP000054560">
    <property type="component" value="Unassembled WGS sequence"/>
</dbReference>
<accession>A0A0L0G800</accession>
<gene>
    <name evidence="2" type="ORF">SARC_02700</name>
</gene>
<name>A0A0L0G800_9EUKA</name>
<dbReference type="AlphaFoldDB" id="A0A0L0G800"/>
<proteinExistence type="predicted"/>
<dbReference type="GeneID" id="25903204"/>
<reference evidence="2 3" key="1">
    <citation type="submission" date="2011-02" db="EMBL/GenBank/DDBJ databases">
        <title>The Genome Sequence of Sphaeroforma arctica JP610.</title>
        <authorList>
            <consortium name="The Broad Institute Genome Sequencing Platform"/>
            <person name="Russ C."/>
            <person name="Cuomo C."/>
            <person name="Young S.K."/>
            <person name="Zeng Q."/>
            <person name="Gargeya S."/>
            <person name="Alvarado L."/>
            <person name="Berlin A."/>
            <person name="Chapman S.B."/>
            <person name="Chen Z."/>
            <person name="Freedman E."/>
            <person name="Gellesch M."/>
            <person name="Goldberg J."/>
            <person name="Griggs A."/>
            <person name="Gujja S."/>
            <person name="Heilman E."/>
            <person name="Heiman D."/>
            <person name="Howarth C."/>
            <person name="Mehta T."/>
            <person name="Neiman D."/>
            <person name="Pearson M."/>
            <person name="Roberts A."/>
            <person name="Saif S."/>
            <person name="Shea T."/>
            <person name="Shenoy N."/>
            <person name="Sisk P."/>
            <person name="Stolte C."/>
            <person name="Sykes S."/>
            <person name="White J."/>
            <person name="Yandava C."/>
            <person name="Burger G."/>
            <person name="Gray M.W."/>
            <person name="Holland P.W.H."/>
            <person name="King N."/>
            <person name="Lang F.B.F."/>
            <person name="Roger A.J."/>
            <person name="Ruiz-Trillo I."/>
            <person name="Haas B."/>
            <person name="Nusbaum C."/>
            <person name="Birren B."/>
        </authorList>
    </citation>
    <scope>NUCLEOTIDE SEQUENCE [LARGE SCALE GENOMIC DNA]</scope>
    <source>
        <strain evidence="2 3">JP610</strain>
    </source>
</reference>
<protein>
    <submittedName>
        <fullName evidence="2">Uncharacterized protein</fullName>
    </submittedName>
</protein>
<organism evidence="2 3">
    <name type="scientific">Sphaeroforma arctica JP610</name>
    <dbReference type="NCBI Taxonomy" id="667725"/>
    <lineage>
        <taxon>Eukaryota</taxon>
        <taxon>Ichthyosporea</taxon>
        <taxon>Ichthyophonida</taxon>
        <taxon>Sphaeroforma</taxon>
    </lineage>
</organism>
<keyword evidence="3" id="KW-1185">Reference proteome</keyword>